<feature type="binding site" evidence="6">
    <location>
        <position position="369"/>
    </location>
    <ligand>
        <name>Zn(2+)</name>
        <dbReference type="ChEBI" id="CHEBI:29105"/>
    </ligand>
</feature>
<reference evidence="7 8" key="1">
    <citation type="submission" date="2019-02" db="EMBL/GenBank/DDBJ databases">
        <title>Deep-cultivation of Planctomycetes and their phenomic and genomic characterization uncovers novel biology.</title>
        <authorList>
            <person name="Wiegand S."/>
            <person name="Jogler M."/>
            <person name="Boedeker C."/>
            <person name="Pinto D."/>
            <person name="Vollmers J."/>
            <person name="Rivas-Marin E."/>
            <person name="Kohn T."/>
            <person name="Peeters S.H."/>
            <person name="Heuer A."/>
            <person name="Rast P."/>
            <person name="Oberbeckmann S."/>
            <person name="Bunk B."/>
            <person name="Jeske O."/>
            <person name="Meyerdierks A."/>
            <person name="Storesund J.E."/>
            <person name="Kallscheuer N."/>
            <person name="Luecker S."/>
            <person name="Lage O.M."/>
            <person name="Pohl T."/>
            <person name="Merkel B.J."/>
            <person name="Hornburger P."/>
            <person name="Mueller R.-W."/>
            <person name="Bruemmer F."/>
            <person name="Labrenz M."/>
            <person name="Spormann A.M."/>
            <person name="Op Den Camp H."/>
            <person name="Overmann J."/>
            <person name="Amann R."/>
            <person name="Jetten M.S.M."/>
            <person name="Mascher T."/>
            <person name="Medema M.H."/>
            <person name="Devos D.P."/>
            <person name="Kaster A.-K."/>
            <person name="Ovreas L."/>
            <person name="Rohde M."/>
            <person name="Galperin M.Y."/>
            <person name="Jogler C."/>
        </authorList>
    </citation>
    <scope>NUCLEOTIDE SEQUENCE [LARGE SCALE GENOMIC DNA]</scope>
    <source>
        <strain evidence="7 8">Pla52n</strain>
    </source>
</reference>
<keyword evidence="3 6" id="KW-0479">Metal-binding</keyword>
<evidence type="ECO:0000313" key="7">
    <source>
        <dbReference type="EMBL" id="TWU04453.1"/>
    </source>
</evidence>
<evidence type="ECO:0000256" key="3">
    <source>
        <dbReference type="ARBA" id="ARBA00022723"/>
    </source>
</evidence>
<keyword evidence="4 6" id="KW-0862">Zinc</keyword>
<accession>A0A5C6AWY6</accession>
<keyword evidence="8" id="KW-1185">Reference proteome</keyword>
<dbReference type="GO" id="GO:0005886">
    <property type="term" value="C:plasma membrane"/>
    <property type="evidence" value="ECO:0007669"/>
    <property type="project" value="UniProtKB-SubCell"/>
</dbReference>
<feature type="binding site" evidence="6">
    <location>
        <position position="547"/>
    </location>
    <ligand>
        <name>Zn(2+)</name>
        <dbReference type="ChEBI" id="CHEBI:29105"/>
    </ligand>
</feature>
<organism evidence="7 8">
    <name type="scientific">Stieleria varia</name>
    <dbReference type="NCBI Taxonomy" id="2528005"/>
    <lineage>
        <taxon>Bacteria</taxon>
        <taxon>Pseudomonadati</taxon>
        <taxon>Planctomycetota</taxon>
        <taxon>Planctomycetia</taxon>
        <taxon>Pirellulales</taxon>
        <taxon>Pirellulaceae</taxon>
        <taxon>Stieleria</taxon>
    </lineage>
</organism>
<evidence type="ECO:0000256" key="6">
    <source>
        <dbReference type="HAMAP-Rule" id="MF_01871"/>
    </source>
</evidence>
<dbReference type="HAMAP" id="MF_01871">
    <property type="entry name" value="DabA"/>
    <property type="match status" value="1"/>
</dbReference>
<comment type="cofactor">
    <cofactor evidence="6">
        <name>Zn(2+)</name>
        <dbReference type="ChEBI" id="CHEBI:29105"/>
    </cofactor>
</comment>
<dbReference type="AlphaFoldDB" id="A0A5C6AWY6"/>
<dbReference type="PANTHER" id="PTHR38344">
    <property type="entry name" value="UPF0753 PROTEIN AQ_863"/>
    <property type="match status" value="1"/>
</dbReference>
<feature type="binding site" evidence="6">
    <location>
        <position position="367"/>
    </location>
    <ligand>
        <name>Zn(2+)</name>
        <dbReference type="ChEBI" id="CHEBI:29105"/>
    </ligand>
</feature>
<sequence>MSIAQPAEFHVADAPVFVTPRIVRKIDDVLSKVAGVVSPVWPLRDYVAVNPYAGLSAQSFLAARESMRSYSDCELLMPLKHYAAEFHKGNFSVADIRVAIGEVAAAGVVSQYTAEELADQLNTIGPCGVHFDDSLSPTNGDRVVRTIAELATKTGCADWQEVIIDDISKHCAAYYDQGQAKWSRPNLGQSLYESWRDSAQDDLNVEILGLSGFRQFVRGLPSTPQEAIGAMLQALAIPESLWSRFLLCQAFSVPGWSAWTKYQSSWAGGGDGEGPDFNSLLAIRMAYDVALAKLQDVCVDWVDLFDGVSPEHFPAGDASQDDIDVRYTLLQASEIGYRNRLLNSLVMNEEASRNTDTDRKLAQMVFCIDVRSERIRRQLETVSDKVETFGFAGFFGMPIEYVPLGAKSGVPHLPVLLKPKFKLREGLHETDTPIETQAIADRHRIRSWKQMWKGFQTSAVGCFTFVETTGLMYGLKLLRRALGLSGQQGDARFDGVAVQDREHIGPTLRGLNQQGITTSVQADLAEAMLRNLGLTENFAKLVVFCGHGSQTDNNPLAAGLDCGACGGHSGQPNARFAAMLLNQPYIRSVLSDRGIDIPEDTWFVAGLHNTTTDSITFYDQAEVPSHRALEIGCLTDICDTASEQTRLERMPVVASSSVSDLLKRASDWSEVRPEWGLAGNAAFVVAPRSVTQHANLDARSFLHSYDHRQDPHGSVLEAIMTAPMVVAHWINMQYYASTVDNRYFGSGNKTVHNVVGQFGILSGNGGDLMTGLPWQSLHTGSDFQHLPQRLLVVIAAPRESIGRVIAKHQPVADLLHGGWLHLMSIEDGKVYRYTMDGVWESTSSKKKDTHSI</sequence>
<dbReference type="Proteomes" id="UP000320176">
    <property type="component" value="Unassembled WGS sequence"/>
</dbReference>
<keyword evidence="1 6" id="KW-0813">Transport</keyword>
<dbReference type="PANTHER" id="PTHR38344:SF1">
    <property type="entry name" value="INORGANIC CARBON TRANSPORTER SUBUNIT DABA-RELATED"/>
    <property type="match status" value="1"/>
</dbReference>
<dbReference type="InterPro" id="IPR018752">
    <property type="entry name" value="DabA"/>
</dbReference>
<proteinExistence type="inferred from homology"/>
<evidence type="ECO:0000256" key="2">
    <source>
        <dbReference type="ARBA" id="ARBA00022475"/>
    </source>
</evidence>
<evidence type="ECO:0000256" key="1">
    <source>
        <dbReference type="ARBA" id="ARBA00022448"/>
    </source>
</evidence>
<comment type="subunit">
    <text evidence="6">Forms a complex with DabB.</text>
</comment>
<dbReference type="GO" id="GO:0008270">
    <property type="term" value="F:zinc ion binding"/>
    <property type="evidence" value="ECO:0007669"/>
    <property type="project" value="UniProtKB-UniRule"/>
</dbReference>
<dbReference type="EMBL" id="SJPN01000003">
    <property type="protein sequence ID" value="TWU04453.1"/>
    <property type="molecule type" value="Genomic_DNA"/>
</dbReference>
<dbReference type="Pfam" id="PF10070">
    <property type="entry name" value="DabA"/>
    <property type="match status" value="1"/>
</dbReference>
<comment type="caution">
    <text evidence="7">The sequence shown here is derived from an EMBL/GenBank/DDBJ whole genome shotgun (WGS) entry which is preliminary data.</text>
</comment>
<keyword evidence="5 6" id="KW-0472">Membrane</keyword>
<keyword evidence="2 6" id="KW-1003">Cell membrane</keyword>
<dbReference type="OrthoDB" id="9805101at2"/>
<feature type="binding site" evidence="6">
    <location>
        <position position="562"/>
    </location>
    <ligand>
        <name>Zn(2+)</name>
        <dbReference type="ChEBI" id="CHEBI:29105"/>
    </ligand>
</feature>
<name>A0A5C6AWY6_9BACT</name>
<gene>
    <name evidence="6" type="primary">dabA</name>
    <name evidence="7" type="ORF">Pla52n_24940</name>
</gene>
<comment type="function">
    <text evidence="6">Part of an energy-coupled inorganic carbon pump.</text>
</comment>
<comment type="similarity">
    <text evidence="6">Belongs to the inorganic carbon transporter (TC 9.A.2) DabA family.</text>
</comment>
<protein>
    <recommendedName>
        <fullName evidence="6">Probable inorganic carbon transporter subunit DabA</fullName>
    </recommendedName>
</protein>
<evidence type="ECO:0000313" key="8">
    <source>
        <dbReference type="Proteomes" id="UP000320176"/>
    </source>
</evidence>
<comment type="subcellular location">
    <subcellularLocation>
        <location evidence="6">Cell membrane</location>
        <topology evidence="6">Peripheral membrane protein</topology>
    </subcellularLocation>
</comment>
<dbReference type="RefSeq" id="WP_146519873.1">
    <property type="nucleotide sequence ID" value="NZ_CP151726.1"/>
</dbReference>
<evidence type="ECO:0000256" key="4">
    <source>
        <dbReference type="ARBA" id="ARBA00022833"/>
    </source>
</evidence>
<evidence type="ECO:0000256" key="5">
    <source>
        <dbReference type="ARBA" id="ARBA00023136"/>
    </source>
</evidence>